<comment type="caution">
    <text evidence="2">The sequence shown here is derived from an EMBL/GenBank/DDBJ whole genome shotgun (WGS) entry which is preliminary data.</text>
</comment>
<dbReference type="OrthoDB" id="10528536at2759"/>
<reference evidence="2" key="1">
    <citation type="submission" date="2020-08" db="EMBL/GenBank/DDBJ databases">
        <title>Multicomponent nature underlies the extraordinary mechanical properties of spider dragline silk.</title>
        <authorList>
            <person name="Kono N."/>
            <person name="Nakamura H."/>
            <person name="Mori M."/>
            <person name="Yoshida Y."/>
            <person name="Ohtoshi R."/>
            <person name="Malay A.D."/>
            <person name="Moran D.A.P."/>
            <person name="Tomita M."/>
            <person name="Numata K."/>
            <person name="Arakawa K."/>
        </authorList>
    </citation>
    <scope>NUCLEOTIDE SEQUENCE</scope>
</reference>
<feature type="compositionally biased region" description="Acidic residues" evidence="1">
    <location>
        <begin position="13"/>
        <end position="26"/>
    </location>
</feature>
<evidence type="ECO:0000313" key="3">
    <source>
        <dbReference type="Proteomes" id="UP000886998"/>
    </source>
</evidence>
<organism evidence="2 3">
    <name type="scientific">Trichonephila inaurata madagascariensis</name>
    <dbReference type="NCBI Taxonomy" id="2747483"/>
    <lineage>
        <taxon>Eukaryota</taxon>
        <taxon>Metazoa</taxon>
        <taxon>Ecdysozoa</taxon>
        <taxon>Arthropoda</taxon>
        <taxon>Chelicerata</taxon>
        <taxon>Arachnida</taxon>
        <taxon>Araneae</taxon>
        <taxon>Araneomorphae</taxon>
        <taxon>Entelegynae</taxon>
        <taxon>Araneoidea</taxon>
        <taxon>Nephilidae</taxon>
        <taxon>Trichonephila</taxon>
        <taxon>Trichonephila inaurata</taxon>
    </lineage>
</organism>
<dbReference type="Proteomes" id="UP000886998">
    <property type="component" value="Unassembled WGS sequence"/>
</dbReference>
<feature type="region of interest" description="Disordered" evidence="1">
    <location>
        <begin position="1"/>
        <end position="54"/>
    </location>
</feature>
<proteinExistence type="predicted"/>
<evidence type="ECO:0000256" key="1">
    <source>
        <dbReference type="SAM" id="MobiDB-lite"/>
    </source>
</evidence>
<gene>
    <name evidence="2" type="ORF">TNIN_141401</name>
</gene>
<accession>A0A8X6JGI4</accession>
<sequence length="87" mass="9835">MRRQSTKQQLPELPEDIFEKDGDEGMPGEKTSPRKQDTSHSVTHSNEKKEAEGITYKNDNAYTMVNKAIKISDNCNRAIPKGARSKK</sequence>
<dbReference type="AlphaFoldDB" id="A0A8X6JGI4"/>
<dbReference type="EMBL" id="BMAV01023907">
    <property type="protein sequence ID" value="GFS28546.1"/>
    <property type="molecule type" value="Genomic_DNA"/>
</dbReference>
<name>A0A8X6JGI4_9ARAC</name>
<evidence type="ECO:0000313" key="2">
    <source>
        <dbReference type="EMBL" id="GFS28546.1"/>
    </source>
</evidence>
<protein>
    <submittedName>
        <fullName evidence="2">Uncharacterized protein</fullName>
    </submittedName>
</protein>
<keyword evidence="3" id="KW-1185">Reference proteome</keyword>